<sequence length="114" mass="13379">MPLVSKDKFEVVAVREYCQYKIASPFVKDEWKLEKALEVIFDGDGTRRDYHCYELNMEVYVITSWEYRDLLPQLQAMKDSVIRQGSLKDAQKEQQEEAKAEKEAKKAQGDAKKR</sequence>
<protein>
    <submittedName>
        <fullName evidence="2">Uncharacterized protein</fullName>
    </submittedName>
</protein>
<evidence type="ECO:0000256" key="1">
    <source>
        <dbReference type="SAM" id="MobiDB-lite"/>
    </source>
</evidence>
<proteinExistence type="predicted"/>
<organism evidence="2 3">
    <name type="scientific">Fusarium mundagurra</name>
    <dbReference type="NCBI Taxonomy" id="1567541"/>
    <lineage>
        <taxon>Eukaryota</taxon>
        <taxon>Fungi</taxon>
        <taxon>Dikarya</taxon>
        <taxon>Ascomycota</taxon>
        <taxon>Pezizomycotina</taxon>
        <taxon>Sordariomycetes</taxon>
        <taxon>Hypocreomycetidae</taxon>
        <taxon>Hypocreales</taxon>
        <taxon>Nectriaceae</taxon>
        <taxon>Fusarium</taxon>
        <taxon>Fusarium fujikuroi species complex</taxon>
    </lineage>
</organism>
<feature type="compositionally biased region" description="Basic and acidic residues" evidence="1">
    <location>
        <begin position="89"/>
        <end position="114"/>
    </location>
</feature>
<dbReference type="AlphaFoldDB" id="A0A8H5YQN8"/>
<feature type="region of interest" description="Disordered" evidence="1">
    <location>
        <begin position="85"/>
        <end position="114"/>
    </location>
</feature>
<gene>
    <name evidence="2" type="ORF">FMUND_5928</name>
</gene>
<keyword evidence="3" id="KW-1185">Reference proteome</keyword>
<evidence type="ECO:0000313" key="3">
    <source>
        <dbReference type="Proteomes" id="UP000544331"/>
    </source>
</evidence>
<reference evidence="2 3" key="1">
    <citation type="submission" date="2020-05" db="EMBL/GenBank/DDBJ databases">
        <title>Identification and distribution of gene clusters putatively required for synthesis of sphingolipid metabolism inhibitors in phylogenetically diverse species of the filamentous fungus Fusarium.</title>
        <authorList>
            <person name="Kim H.-S."/>
            <person name="Busman M."/>
            <person name="Brown D.W."/>
            <person name="Divon H."/>
            <person name="Uhlig S."/>
            <person name="Proctor R.H."/>
        </authorList>
    </citation>
    <scope>NUCLEOTIDE SEQUENCE [LARGE SCALE GENOMIC DNA]</scope>
    <source>
        <strain evidence="2 3">NRRL 66235</strain>
    </source>
</reference>
<evidence type="ECO:0000313" key="2">
    <source>
        <dbReference type="EMBL" id="KAF5717110.1"/>
    </source>
</evidence>
<dbReference type="EMBL" id="JAAOAN010000191">
    <property type="protein sequence ID" value="KAF5717110.1"/>
    <property type="molecule type" value="Genomic_DNA"/>
</dbReference>
<name>A0A8H5YQN8_9HYPO</name>
<comment type="caution">
    <text evidence="2">The sequence shown here is derived from an EMBL/GenBank/DDBJ whole genome shotgun (WGS) entry which is preliminary data.</text>
</comment>
<dbReference type="Proteomes" id="UP000544331">
    <property type="component" value="Unassembled WGS sequence"/>
</dbReference>
<accession>A0A8H5YQN8</accession>
<dbReference type="OrthoDB" id="5061983at2759"/>